<feature type="domain" description="MD-2-related lipid-recognition" evidence="5">
    <location>
        <begin position="22"/>
        <end position="143"/>
    </location>
</feature>
<evidence type="ECO:0000259" key="5">
    <source>
        <dbReference type="SMART" id="SM00737"/>
    </source>
</evidence>
<feature type="chain" id="PRO_5004372514" evidence="4">
    <location>
        <begin position="20"/>
        <end position="146"/>
    </location>
</feature>
<protein>
    <submittedName>
        <fullName evidence="6">Unkown protein</fullName>
    </submittedName>
</protein>
<dbReference type="Gene3D" id="2.60.40.770">
    <property type="match status" value="1"/>
</dbReference>
<dbReference type="FunFam" id="2.60.40.770:FF:000001">
    <property type="entry name" value="NPC intracellular cholesterol transporter 2"/>
    <property type="match status" value="1"/>
</dbReference>
<sequence>MMLALILLSVCLTFRSVLATDFEPCMNATQPLALRVAGCDHTPCRFPVGETAIFEVDFGVDHDVTELEAKAVARAFGIDMTYPLPQPNVCLALTNGECPLDAGEEVTYRMEMPLLRSFPKIRAMIRFYLRSEHGIETCLRISGVIV</sequence>
<evidence type="ECO:0000256" key="4">
    <source>
        <dbReference type="SAM" id="SignalP"/>
    </source>
</evidence>
<dbReference type="InterPro" id="IPR003172">
    <property type="entry name" value="ML_dom"/>
</dbReference>
<comment type="similarity">
    <text evidence="2">Belongs to the NPC2 family.</text>
</comment>
<keyword evidence="3" id="KW-0964">Secreted</keyword>
<dbReference type="InterPro" id="IPR014756">
    <property type="entry name" value="Ig_E-set"/>
</dbReference>
<dbReference type="PANTHER" id="PTHR11306">
    <property type="entry name" value="NIEMANN PICK TYPE C2 PROTEIN NPC2-RELATED"/>
    <property type="match status" value="1"/>
</dbReference>
<dbReference type="InterPro" id="IPR039670">
    <property type="entry name" value="NPC2-like"/>
</dbReference>
<dbReference type="GO" id="GO:0005576">
    <property type="term" value="C:extracellular region"/>
    <property type="evidence" value="ECO:0007669"/>
    <property type="project" value="UniProtKB-SubCell"/>
</dbReference>
<organism evidence="6">
    <name type="scientific">Riptortus pedestris</name>
    <name type="common">Bean bug</name>
    <dbReference type="NCBI Taxonomy" id="329032"/>
    <lineage>
        <taxon>Eukaryota</taxon>
        <taxon>Metazoa</taxon>
        <taxon>Ecdysozoa</taxon>
        <taxon>Arthropoda</taxon>
        <taxon>Hexapoda</taxon>
        <taxon>Insecta</taxon>
        <taxon>Pterygota</taxon>
        <taxon>Neoptera</taxon>
        <taxon>Paraneoptera</taxon>
        <taxon>Hemiptera</taxon>
        <taxon>Heteroptera</taxon>
        <taxon>Panheteroptera</taxon>
        <taxon>Pentatomomorpha</taxon>
        <taxon>Coreoidea</taxon>
        <taxon>Alydidae</taxon>
        <taxon>Riptortus</taxon>
    </lineage>
</organism>
<dbReference type="SMART" id="SM00737">
    <property type="entry name" value="ML"/>
    <property type="match status" value="1"/>
</dbReference>
<feature type="signal peptide" evidence="4">
    <location>
        <begin position="1"/>
        <end position="19"/>
    </location>
</feature>
<evidence type="ECO:0000256" key="2">
    <source>
        <dbReference type="ARBA" id="ARBA00006370"/>
    </source>
</evidence>
<reference evidence="6" key="1">
    <citation type="journal article" date="2013" name="PLoS ONE">
        <title>Gene expression in gut symbiotic organ of stinkbug affected by extracellular bacterial symbiont.</title>
        <authorList>
            <person name="Futahashi R."/>
            <person name="Tanaka K."/>
            <person name="Tanahashi M."/>
            <person name="Nikoh N."/>
            <person name="Kikuchi Y."/>
            <person name="Lee B.L."/>
            <person name="Fukatsu T."/>
        </authorList>
    </citation>
    <scope>NUCLEOTIDE SEQUENCE</scope>
    <source>
        <tissue evidence="6">Midgut</tissue>
    </source>
</reference>
<dbReference type="GO" id="GO:0032934">
    <property type="term" value="F:sterol binding"/>
    <property type="evidence" value="ECO:0007669"/>
    <property type="project" value="InterPro"/>
</dbReference>
<accession>R4WNC6</accession>
<evidence type="ECO:0000313" key="6">
    <source>
        <dbReference type="EMBL" id="BAN20336.1"/>
    </source>
</evidence>
<keyword evidence="4" id="KW-0732">Signal</keyword>
<dbReference type="EMBL" id="AK417121">
    <property type="protein sequence ID" value="BAN20336.1"/>
    <property type="molecule type" value="mRNA"/>
</dbReference>
<dbReference type="AlphaFoldDB" id="R4WNC6"/>
<comment type="subcellular location">
    <subcellularLocation>
        <location evidence="1">Secreted</location>
    </subcellularLocation>
</comment>
<dbReference type="PANTHER" id="PTHR11306:SF36">
    <property type="entry name" value="NIEMANN-PICK TYPE C-2C-RELATED"/>
    <property type="match status" value="1"/>
</dbReference>
<dbReference type="Pfam" id="PF02221">
    <property type="entry name" value="E1_DerP2_DerF2"/>
    <property type="match status" value="1"/>
</dbReference>
<dbReference type="SUPFAM" id="SSF81296">
    <property type="entry name" value="E set domains"/>
    <property type="match status" value="1"/>
</dbReference>
<proteinExistence type="evidence at transcript level"/>
<dbReference type="GO" id="GO:0015918">
    <property type="term" value="P:sterol transport"/>
    <property type="evidence" value="ECO:0007669"/>
    <property type="project" value="InterPro"/>
</dbReference>
<name>R4WNC6_RIPPE</name>
<evidence type="ECO:0000256" key="3">
    <source>
        <dbReference type="ARBA" id="ARBA00022525"/>
    </source>
</evidence>
<evidence type="ECO:0000256" key="1">
    <source>
        <dbReference type="ARBA" id="ARBA00004613"/>
    </source>
</evidence>